<keyword evidence="1" id="KW-0472">Membrane</keyword>
<keyword evidence="4" id="KW-1185">Reference proteome</keyword>
<keyword evidence="1" id="KW-1133">Transmembrane helix</keyword>
<dbReference type="Proteomes" id="UP000033608">
    <property type="component" value="Unassembled WGS sequence"/>
</dbReference>
<protein>
    <submittedName>
        <fullName evidence="2">Uncharacterized protein</fullName>
    </submittedName>
</protein>
<dbReference type="EMBL" id="FQVC01000001">
    <property type="protein sequence ID" value="SHE32878.1"/>
    <property type="molecule type" value="Genomic_DNA"/>
</dbReference>
<keyword evidence="1" id="KW-0812">Transmembrane</keyword>
<dbReference type="RefSeq" id="WP_046134344.1">
    <property type="nucleotide sequence ID" value="NZ_FQVC01000001.1"/>
</dbReference>
<evidence type="ECO:0000313" key="5">
    <source>
        <dbReference type="Proteomes" id="UP000184533"/>
    </source>
</evidence>
<dbReference type="PATRIC" id="fig|1121477.3.peg.2231"/>
<dbReference type="EMBL" id="LAJF01000045">
    <property type="protein sequence ID" value="KKB85792.1"/>
    <property type="molecule type" value="Genomic_DNA"/>
</dbReference>
<reference evidence="2 4" key="1">
    <citation type="submission" date="2015-03" db="EMBL/GenBank/DDBJ databases">
        <authorList>
            <person name="Hassan Y.I."/>
            <person name="Lepp D."/>
            <person name="Zhou T."/>
        </authorList>
    </citation>
    <scope>NUCLEOTIDE SEQUENCE [LARGE SCALE GENOMIC DNA]</scope>
    <source>
        <strain evidence="2 4">DSM 17137</strain>
    </source>
</reference>
<name>A0A0F5LVW8_9HYPH</name>
<dbReference type="AlphaFoldDB" id="A0A0F5LVW8"/>
<evidence type="ECO:0000256" key="1">
    <source>
        <dbReference type="SAM" id="Phobius"/>
    </source>
</evidence>
<reference evidence="3 5" key="2">
    <citation type="submission" date="2016-11" db="EMBL/GenBank/DDBJ databases">
        <authorList>
            <person name="Jaros S."/>
            <person name="Januszkiewicz K."/>
            <person name="Wedrychowicz H."/>
        </authorList>
    </citation>
    <scope>NUCLEOTIDE SEQUENCE [LARGE SCALE GENOMIC DNA]</scope>
    <source>
        <strain evidence="3 5">DSM 17137</strain>
    </source>
</reference>
<organism evidence="2 4">
    <name type="scientific">Devosia limi DSM 17137</name>
    <dbReference type="NCBI Taxonomy" id="1121477"/>
    <lineage>
        <taxon>Bacteria</taxon>
        <taxon>Pseudomonadati</taxon>
        <taxon>Pseudomonadota</taxon>
        <taxon>Alphaproteobacteria</taxon>
        <taxon>Hyphomicrobiales</taxon>
        <taxon>Devosiaceae</taxon>
        <taxon>Devosia</taxon>
    </lineage>
</organism>
<dbReference type="Proteomes" id="UP000184533">
    <property type="component" value="Unassembled WGS sequence"/>
</dbReference>
<sequence>MSLEQQRSSVPVWAFLLASIVLVVVAFAAVWFAIPGPDTSNHLVSPSGKASIELGELCGDAACTRVAILEVTGSDGAKTRTGCPLTLAGTTPLFTSVSAVWAADETSVQLAYASATGTPGVLTINLADCTLTD</sequence>
<gene>
    <name evidence="3" type="ORF">SAMN02745223_00078</name>
    <name evidence="2" type="ORF">VW29_05720</name>
</gene>
<dbReference type="STRING" id="1121477.SAMN02745223_00078"/>
<feature type="transmembrane region" description="Helical" evidence="1">
    <location>
        <begin position="12"/>
        <end position="34"/>
    </location>
</feature>
<evidence type="ECO:0000313" key="4">
    <source>
        <dbReference type="Proteomes" id="UP000033608"/>
    </source>
</evidence>
<evidence type="ECO:0000313" key="2">
    <source>
        <dbReference type="EMBL" id="KKB85792.1"/>
    </source>
</evidence>
<dbReference type="OrthoDB" id="7948831at2"/>
<accession>A0A0F5LVW8</accession>
<evidence type="ECO:0000313" key="3">
    <source>
        <dbReference type="EMBL" id="SHE32878.1"/>
    </source>
</evidence>
<proteinExistence type="predicted"/>